<keyword evidence="2" id="KW-1185">Reference proteome</keyword>
<evidence type="ECO:0000313" key="1">
    <source>
        <dbReference type="EMBL" id="MDX7998492.1"/>
    </source>
</evidence>
<organism evidence="1 2">
    <name type="scientific">Xenorhabdus littoralis</name>
    <dbReference type="NCBI Taxonomy" id="2582835"/>
    <lineage>
        <taxon>Bacteria</taxon>
        <taxon>Pseudomonadati</taxon>
        <taxon>Pseudomonadota</taxon>
        <taxon>Gammaproteobacteria</taxon>
        <taxon>Enterobacterales</taxon>
        <taxon>Morganellaceae</taxon>
        <taxon>Xenorhabdus</taxon>
    </lineage>
</organism>
<gene>
    <name evidence="1" type="ORF">FE394_04600</name>
</gene>
<proteinExistence type="predicted"/>
<sequence>MSWRIDELLLLATPKALKRIKSDIQLQKFAYFIPHIDDYDWCHPEHRHNLPPEGLIIIRPVCSGESADKYHHTFLNSDGMNTIELNTSFLAETKGKIVPEAPKIKQSFREFLVHFSRRIETPVLYYSMSTWGGTFDYELSFLYQPEETFYSSPTHFEPVVSDKQENALIEGLAGIGITTFGYFAPHSSEFEWNRYKLVN</sequence>
<comment type="caution">
    <text evidence="1">The sequence shown here is derived from an EMBL/GenBank/DDBJ whole genome shotgun (WGS) entry which is preliminary data.</text>
</comment>
<reference evidence="2" key="1">
    <citation type="journal article" date="2024" name="Toxins">
        <title>Genome Sequence Analysis of Native Xenorhabdus Strains Isolated from Entomopathogenic Nematodes in Argentina.</title>
        <authorList>
            <person name="Palma L."/>
            <person name="Frizzo L."/>
            <person name="Kaiser S."/>
            <person name="Berry C."/>
            <person name="Caballero P."/>
            <person name="Bode H.B."/>
            <person name="Del Valle E.E."/>
        </authorList>
    </citation>
    <scope>NUCLEOTIDE SEQUENCE [LARGE SCALE GENOMIC DNA]</scope>
    <source>
        <strain evidence="2">Reich</strain>
    </source>
</reference>
<dbReference type="Proteomes" id="UP001271640">
    <property type="component" value="Unassembled WGS sequence"/>
</dbReference>
<protein>
    <submittedName>
        <fullName evidence="1">Uncharacterized protein</fullName>
    </submittedName>
</protein>
<dbReference type="EMBL" id="VCDP01000015">
    <property type="protein sequence ID" value="MDX7998492.1"/>
    <property type="molecule type" value="Genomic_DNA"/>
</dbReference>
<name>A0ABU4SIL1_9GAMM</name>
<accession>A0ABU4SIL1</accession>
<dbReference type="RefSeq" id="WP_319925233.1">
    <property type="nucleotide sequence ID" value="NZ_VCDP01000015.1"/>
</dbReference>
<evidence type="ECO:0000313" key="2">
    <source>
        <dbReference type="Proteomes" id="UP001271640"/>
    </source>
</evidence>